<evidence type="ECO:0000313" key="4">
    <source>
        <dbReference type="Proteomes" id="UP000184020"/>
    </source>
</evidence>
<dbReference type="Gene3D" id="3.40.50.2000">
    <property type="entry name" value="Glycogen Phosphorylase B"/>
    <property type="match status" value="2"/>
</dbReference>
<dbReference type="EMBL" id="FQWF01000002">
    <property type="protein sequence ID" value="SHG09565.1"/>
    <property type="molecule type" value="Genomic_DNA"/>
</dbReference>
<accession>A0A1M5H0W3</accession>
<evidence type="ECO:0000313" key="3">
    <source>
        <dbReference type="EMBL" id="SHG09565.1"/>
    </source>
</evidence>
<keyword evidence="3" id="KW-0808">Transferase</keyword>
<keyword evidence="4" id="KW-1185">Reference proteome</keyword>
<dbReference type="STRING" id="229205.SAMN05444372_102238"/>
<sequence>MVKQGKKNKIALVGYTLADGGLERAFASLSEVLSDSDFEVHVIILENKVAYAYYGTLVNLGMYSKFQKYFKLKKYLNKHQFDHIIDFRYRINPWMELAFLYYIYSSFKIIYTIHSSKLAHYLTSKKWVAKQIFIKVYKIVSVSVEMNNKIKKQYNFEKGVVIPNSISLNKVDSERTDSIIQFKYCIAIGRLVAMKQFDKLIEIYCNSDLPRNEIHLVILGNGEEQERLRIQILESSYSNYIHLLGFKENILLYCKEAMFLILTSQYEGFGMVILEALSVGTPAISFDCENGPSEMIVDERNGLLVENQNFEALKAAMNRMVNETPLYTSCKNNAKASIAKFSSENICKKWIDLLKNKTN</sequence>
<evidence type="ECO:0000259" key="1">
    <source>
        <dbReference type="Pfam" id="PF00534"/>
    </source>
</evidence>
<dbReference type="PANTHER" id="PTHR12526">
    <property type="entry name" value="GLYCOSYLTRANSFERASE"/>
    <property type="match status" value="1"/>
</dbReference>
<name>A0A1M5H0W3_9FLAO</name>
<evidence type="ECO:0000259" key="2">
    <source>
        <dbReference type="Pfam" id="PF13439"/>
    </source>
</evidence>
<dbReference type="Pfam" id="PF00534">
    <property type="entry name" value="Glycos_transf_1"/>
    <property type="match status" value="1"/>
</dbReference>
<dbReference type="RefSeq" id="WP_073017164.1">
    <property type="nucleotide sequence ID" value="NZ_FQWF01000002.1"/>
</dbReference>
<dbReference type="AlphaFoldDB" id="A0A1M5H0W3"/>
<reference evidence="4" key="1">
    <citation type="submission" date="2016-11" db="EMBL/GenBank/DDBJ databases">
        <authorList>
            <person name="Varghese N."/>
            <person name="Submissions S."/>
        </authorList>
    </citation>
    <scope>NUCLEOTIDE SEQUENCE [LARGE SCALE GENOMIC DNA]</scope>
    <source>
        <strain evidence="4">DSM 17659</strain>
    </source>
</reference>
<dbReference type="InterPro" id="IPR028098">
    <property type="entry name" value="Glyco_trans_4-like_N"/>
</dbReference>
<dbReference type="OrthoDB" id="798298at2"/>
<organism evidence="3 4">
    <name type="scientific">Flavobacterium micromati</name>
    <dbReference type="NCBI Taxonomy" id="229205"/>
    <lineage>
        <taxon>Bacteria</taxon>
        <taxon>Pseudomonadati</taxon>
        <taxon>Bacteroidota</taxon>
        <taxon>Flavobacteriia</taxon>
        <taxon>Flavobacteriales</taxon>
        <taxon>Flavobacteriaceae</taxon>
        <taxon>Flavobacterium</taxon>
    </lineage>
</organism>
<dbReference type="GO" id="GO:0016757">
    <property type="term" value="F:glycosyltransferase activity"/>
    <property type="evidence" value="ECO:0007669"/>
    <property type="project" value="InterPro"/>
</dbReference>
<feature type="domain" description="Glycosyl transferase family 1" evidence="1">
    <location>
        <begin position="183"/>
        <end position="335"/>
    </location>
</feature>
<dbReference type="Proteomes" id="UP000184020">
    <property type="component" value="Unassembled WGS sequence"/>
</dbReference>
<feature type="domain" description="Glycosyltransferase subfamily 4-like N-terminal" evidence="2">
    <location>
        <begin position="20"/>
        <end position="169"/>
    </location>
</feature>
<dbReference type="PANTHER" id="PTHR12526:SF630">
    <property type="entry name" value="GLYCOSYLTRANSFERASE"/>
    <property type="match status" value="1"/>
</dbReference>
<proteinExistence type="predicted"/>
<protein>
    <submittedName>
        <fullName evidence="3">N-acetylgalactosamine-N,N'-diacetylbacillosaminyl-diphospho-undecaprenol 4-alpha-N-acetylgalactosaminyltransferase</fullName>
    </submittedName>
</protein>
<dbReference type="SUPFAM" id="SSF53756">
    <property type="entry name" value="UDP-Glycosyltransferase/glycogen phosphorylase"/>
    <property type="match status" value="1"/>
</dbReference>
<gene>
    <name evidence="3" type="ORF">SAMN05444372_102238</name>
</gene>
<dbReference type="InterPro" id="IPR001296">
    <property type="entry name" value="Glyco_trans_1"/>
</dbReference>
<dbReference type="Pfam" id="PF13439">
    <property type="entry name" value="Glyco_transf_4"/>
    <property type="match status" value="1"/>
</dbReference>